<protein>
    <recommendedName>
        <fullName evidence="5">Transposase</fullName>
    </recommendedName>
</protein>
<evidence type="ECO:0000259" key="2">
    <source>
        <dbReference type="Pfam" id="PF21787"/>
    </source>
</evidence>
<dbReference type="Pfam" id="PF12017">
    <property type="entry name" value="Tnp_P_element"/>
    <property type="match status" value="1"/>
</dbReference>
<sequence>MTAYKKKAESPLVLKTIHENTKLTLEEKTTLEELIKASKVKNSKGRRYSQHWLLLCLLMHIRSPGGYKFIRNMNILPLPTPKTIRSYLRLVDTKCGFDKNFFQLLKKKLEKKRPFQRHAVLLFDEMQVRESVEVESRNLTYIGLADFGDDEHKKKATTINEKASHALVFMIQAIGDSYTQPIGVFASKGPVDGMLDHV</sequence>
<keyword evidence="4" id="KW-1185">Reference proteome</keyword>
<evidence type="ECO:0000259" key="1">
    <source>
        <dbReference type="Pfam" id="PF12017"/>
    </source>
</evidence>
<proteinExistence type="predicted"/>
<feature type="domain" description="Transposable element P transposase-like RNase H" evidence="2">
    <location>
        <begin position="94"/>
        <end position="189"/>
    </location>
</feature>
<evidence type="ECO:0000313" key="3">
    <source>
        <dbReference type="EMBL" id="KAJ3640484.1"/>
    </source>
</evidence>
<dbReference type="EMBL" id="JALNTZ010000010">
    <property type="protein sequence ID" value="KAJ3640484.1"/>
    <property type="molecule type" value="Genomic_DNA"/>
</dbReference>
<accession>A0AA38HST1</accession>
<dbReference type="InterPro" id="IPR048365">
    <property type="entry name" value="TNP-like_RNaseH_N"/>
</dbReference>
<name>A0AA38HST1_9CUCU</name>
<evidence type="ECO:0000313" key="4">
    <source>
        <dbReference type="Proteomes" id="UP001168821"/>
    </source>
</evidence>
<evidence type="ECO:0008006" key="5">
    <source>
        <dbReference type="Google" id="ProtNLM"/>
    </source>
</evidence>
<dbReference type="InterPro" id="IPR021896">
    <property type="entry name" value="THAP9-like_HTH"/>
</dbReference>
<comment type="caution">
    <text evidence="3">The sequence shown here is derived from an EMBL/GenBank/DDBJ whole genome shotgun (WGS) entry which is preliminary data.</text>
</comment>
<reference evidence="3" key="1">
    <citation type="journal article" date="2023" name="G3 (Bethesda)">
        <title>Whole genome assemblies of Zophobas morio and Tenebrio molitor.</title>
        <authorList>
            <person name="Kaur S."/>
            <person name="Stinson S.A."/>
            <person name="diCenzo G.C."/>
        </authorList>
    </citation>
    <scope>NUCLEOTIDE SEQUENCE</scope>
    <source>
        <strain evidence="3">QUZm001</strain>
    </source>
</reference>
<feature type="domain" description="THAP9-like helix-turn-helix" evidence="1">
    <location>
        <begin position="16"/>
        <end position="86"/>
    </location>
</feature>
<dbReference type="AlphaFoldDB" id="A0AA38HST1"/>
<dbReference type="Proteomes" id="UP001168821">
    <property type="component" value="Unassembled WGS sequence"/>
</dbReference>
<dbReference type="Pfam" id="PF21787">
    <property type="entry name" value="TNP-like_RNaseH_N"/>
    <property type="match status" value="1"/>
</dbReference>
<organism evidence="3 4">
    <name type="scientific">Zophobas morio</name>
    <dbReference type="NCBI Taxonomy" id="2755281"/>
    <lineage>
        <taxon>Eukaryota</taxon>
        <taxon>Metazoa</taxon>
        <taxon>Ecdysozoa</taxon>
        <taxon>Arthropoda</taxon>
        <taxon>Hexapoda</taxon>
        <taxon>Insecta</taxon>
        <taxon>Pterygota</taxon>
        <taxon>Neoptera</taxon>
        <taxon>Endopterygota</taxon>
        <taxon>Coleoptera</taxon>
        <taxon>Polyphaga</taxon>
        <taxon>Cucujiformia</taxon>
        <taxon>Tenebrionidae</taxon>
        <taxon>Zophobas</taxon>
    </lineage>
</organism>
<gene>
    <name evidence="3" type="ORF">Zmor_003778</name>
</gene>